<feature type="transmembrane region" description="Helical" evidence="8">
    <location>
        <begin position="28"/>
        <end position="47"/>
    </location>
</feature>
<feature type="domain" description="G-protein coupled receptors family 1 profile" evidence="9">
    <location>
        <begin position="1"/>
        <end position="197"/>
    </location>
</feature>
<evidence type="ECO:0000313" key="10">
    <source>
        <dbReference type="EMBL" id="CAH1774530.1"/>
    </source>
</evidence>
<keyword evidence="2 8" id="KW-0812">Transmembrane</keyword>
<evidence type="ECO:0000256" key="8">
    <source>
        <dbReference type="SAM" id="Phobius"/>
    </source>
</evidence>
<accession>A0A8S4N071</accession>
<keyword evidence="4" id="KW-0297">G-protein coupled receptor</keyword>
<evidence type="ECO:0000256" key="7">
    <source>
        <dbReference type="ARBA" id="ARBA00023224"/>
    </source>
</evidence>
<keyword evidence="7" id="KW-0807">Transducer</keyword>
<feature type="transmembrane region" description="Helical" evidence="8">
    <location>
        <begin position="67"/>
        <end position="94"/>
    </location>
</feature>
<keyword evidence="6" id="KW-0675">Receptor</keyword>
<dbReference type="SUPFAM" id="SSF81321">
    <property type="entry name" value="Family A G protein-coupled receptor-like"/>
    <property type="match status" value="1"/>
</dbReference>
<keyword evidence="5 8" id="KW-0472">Membrane</keyword>
<dbReference type="PRINTS" id="PR00237">
    <property type="entry name" value="GPCRRHODOPSN"/>
</dbReference>
<dbReference type="PANTHER" id="PTHR24243">
    <property type="entry name" value="G-PROTEIN COUPLED RECEPTOR"/>
    <property type="match status" value="1"/>
</dbReference>
<evidence type="ECO:0000256" key="4">
    <source>
        <dbReference type="ARBA" id="ARBA00023040"/>
    </source>
</evidence>
<evidence type="ECO:0000256" key="5">
    <source>
        <dbReference type="ARBA" id="ARBA00023136"/>
    </source>
</evidence>
<keyword evidence="11" id="KW-1185">Reference proteome</keyword>
<dbReference type="InterPro" id="IPR000276">
    <property type="entry name" value="GPCR_Rhodpsn"/>
</dbReference>
<dbReference type="GO" id="GO:0005886">
    <property type="term" value="C:plasma membrane"/>
    <property type="evidence" value="ECO:0007669"/>
    <property type="project" value="TreeGrafter"/>
</dbReference>
<dbReference type="InterPro" id="IPR017452">
    <property type="entry name" value="GPCR_Rhodpsn_7TM"/>
</dbReference>
<dbReference type="PANTHER" id="PTHR24243:SF208">
    <property type="entry name" value="PYROKININ-1 RECEPTOR"/>
    <property type="match status" value="1"/>
</dbReference>
<dbReference type="Pfam" id="PF00001">
    <property type="entry name" value="7tm_1"/>
    <property type="match status" value="1"/>
</dbReference>
<dbReference type="GO" id="GO:0004930">
    <property type="term" value="F:G protein-coupled receptor activity"/>
    <property type="evidence" value="ECO:0007669"/>
    <property type="project" value="UniProtKB-KW"/>
</dbReference>
<evidence type="ECO:0000256" key="1">
    <source>
        <dbReference type="ARBA" id="ARBA00004141"/>
    </source>
</evidence>
<feature type="transmembrane region" description="Helical" evidence="8">
    <location>
        <begin position="180"/>
        <end position="200"/>
    </location>
</feature>
<evidence type="ECO:0000256" key="6">
    <source>
        <dbReference type="ARBA" id="ARBA00023170"/>
    </source>
</evidence>
<gene>
    <name evidence="10" type="ORF">OFUS_LOCUS1968</name>
</gene>
<reference evidence="10" key="1">
    <citation type="submission" date="2022-03" db="EMBL/GenBank/DDBJ databases">
        <authorList>
            <person name="Martin C."/>
        </authorList>
    </citation>
    <scope>NUCLEOTIDE SEQUENCE</scope>
</reference>
<comment type="caution">
    <text evidence="10">The sequence shown here is derived from an EMBL/GenBank/DDBJ whole genome shotgun (WGS) entry which is preliminary data.</text>
</comment>
<organism evidence="10 11">
    <name type="scientific">Owenia fusiformis</name>
    <name type="common">Polychaete worm</name>
    <dbReference type="NCBI Taxonomy" id="6347"/>
    <lineage>
        <taxon>Eukaryota</taxon>
        <taxon>Metazoa</taxon>
        <taxon>Spiralia</taxon>
        <taxon>Lophotrochozoa</taxon>
        <taxon>Annelida</taxon>
        <taxon>Polychaeta</taxon>
        <taxon>Sedentaria</taxon>
        <taxon>Canalipalpata</taxon>
        <taxon>Sabellida</taxon>
        <taxon>Oweniida</taxon>
        <taxon>Oweniidae</taxon>
        <taxon>Owenia</taxon>
    </lineage>
</organism>
<name>A0A8S4N071_OWEFU</name>
<evidence type="ECO:0000256" key="3">
    <source>
        <dbReference type="ARBA" id="ARBA00022989"/>
    </source>
</evidence>
<dbReference type="Proteomes" id="UP000749559">
    <property type="component" value="Unassembled WGS sequence"/>
</dbReference>
<sequence length="248" mass="27533">MSNVCGYIAICHPFKAKTLCTIRNSYKAIFAVWICAGVISVPTAFVITEVEYFGGLPQCDLYVSSDIYARLFSLHLLLVVLCIPLVIMSAMYALTTQTLWWSISNAHKLKEAGEAGQGNGRVQTNYKQQEDINGRIQVIKMLIMVVAIFIICWAPVRVIAVCDVFGKIALSQDVKKHLNTAMAALAYSNSCLNPIIYCFMLKQFRRGFLHIISCGKHIDGPYTDRDRSSFSLKSANTGTESIADSSHM</sequence>
<dbReference type="OrthoDB" id="2132067at2759"/>
<comment type="subcellular location">
    <subcellularLocation>
        <location evidence="1">Membrane</location>
        <topology evidence="1">Multi-pass membrane protein</topology>
    </subcellularLocation>
</comment>
<evidence type="ECO:0000256" key="2">
    <source>
        <dbReference type="ARBA" id="ARBA00022692"/>
    </source>
</evidence>
<protein>
    <recommendedName>
        <fullName evidence="9">G-protein coupled receptors family 1 profile domain-containing protein</fullName>
    </recommendedName>
</protein>
<dbReference type="Gene3D" id="1.20.1070.10">
    <property type="entry name" value="Rhodopsin 7-helix transmembrane proteins"/>
    <property type="match status" value="1"/>
</dbReference>
<dbReference type="EMBL" id="CAIIXF020000001">
    <property type="protein sequence ID" value="CAH1774530.1"/>
    <property type="molecule type" value="Genomic_DNA"/>
</dbReference>
<dbReference type="AlphaFoldDB" id="A0A8S4N071"/>
<evidence type="ECO:0000259" key="9">
    <source>
        <dbReference type="PROSITE" id="PS50262"/>
    </source>
</evidence>
<keyword evidence="3 8" id="KW-1133">Transmembrane helix</keyword>
<feature type="transmembrane region" description="Helical" evidence="8">
    <location>
        <begin position="141"/>
        <end position="160"/>
    </location>
</feature>
<proteinExistence type="predicted"/>
<dbReference type="PROSITE" id="PS50262">
    <property type="entry name" value="G_PROTEIN_RECEP_F1_2"/>
    <property type="match status" value="1"/>
</dbReference>
<evidence type="ECO:0000313" key="11">
    <source>
        <dbReference type="Proteomes" id="UP000749559"/>
    </source>
</evidence>